<dbReference type="InterPro" id="IPR024977">
    <property type="entry name" value="Apc4-like_WD40_dom"/>
</dbReference>
<evidence type="ECO:0000313" key="8">
    <source>
        <dbReference type="Proteomes" id="UP000077315"/>
    </source>
</evidence>
<keyword evidence="1 4" id="KW-0853">WD repeat</keyword>
<name>A0A167QXU3_PHYB8</name>
<proteinExistence type="predicted"/>
<dbReference type="OrthoDB" id="2095648at2759"/>
<feature type="region of interest" description="Disordered" evidence="5">
    <location>
        <begin position="26"/>
        <end position="53"/>
    </location>
</feature>
<keyword evidence="2" id="KW-0677">Repeat</keyword>
<feature type="repeat" description="WD" evidence="4">
    <location>
        <begin position="244"/>
        <end position="286"/>
    </location>
</feature>
<evidence type="ECO:0000256" key="4">
    <source>
        <dbReference type="PROSITE-ProRule" id="PRU00221"/>
    </source>
</evidence>
<gene>
    <name evidence="7" type="ORF">PHYBLDRAFT_137999</name>
</gene>
<feature type="region of interest" description="Disordered" evidence="5">
    <location>
        <begin position="666"/>
        <end position="690"/>
    </location>
</feature>
<dbReference type="VEuPathDB" id="FungiDB:PHYBLDRAFT_137999"/>
<evidence type="ECO:0000259" key="6">
    <source>
        <dbReference type="PROSITE" id="PS50181"/>
    </source>
</evidence>
<dbReference type="STRING" id="763407.A0A167QXU3"/>
<dbReference type="SUPFAM" id="SSF50978">
    <property type="entry name" value="WD40 repeat-like"/>
    <property type="match status" value="1"/>
</dbReference>
<dbReference type="RefSeq" id="XP_018298479.1">
    <property type="nucleotide sequence ID" value="XM_018429914.1"/>
</dbReference>
<feature type="region of interest" description="Disordered" evidence="5">
    <location>
        <begin position="729"/>
        <end position="750"/>
    </location>
</feature>
<dbReference type="FunCoup" id="A0A167QXU3">
    <property type="interactions" value="172"/>
</dbReference>
<dbReference type="InterPro" id="IPR051075">
    <property type="entry name" value="SCF_subunit_WD-repeat"/>
</dbReference>
<dbReference type="SMART" id="SM00256">
    <property type="entry name" value="FBOX"/>
    <property type="match status" value="1"/>
</dbReference>
<protein>
    <recommendedName>
        <fullName evidence="6">F-box domain-containing protein</fullName>
    </recommendedName>
</protein>
<accession>A0A167QXU3</accession>
<dbReference type="Gene3D" id="1.20.1280.50">
    <property type="match status" value="1"/>
</dbReference>
<feature type="repeat" description="WD" evidence="4">
    <location>
        <begin position="495"/>
        <end position="525"/>
    </location>
</feature>
<feature type="region of interest" description="Disordered" evidence="5">
    <location>
        <begin position="330"/>
        <end position="353"/>
    </location>
</feature>
<dbReference type="Pfam" id="PF12937">
    <property type="entry name" value="F-box-like"/>
    <property type="match status" value="1"/>
</dbReference>
<dbReference type="AlphaFoldDB" id="A0A167QXU3"/>
<organism evidence="7 8">
    <name type="scientific">Phycomyces blakesleeanus (strain ATCC 8743b / DSM 1359 / FGSC 10004 / NBRC 33097 / NRRL 1555)</name>
    <dbReference type="NCBI Taxonomy" id="763407"/>
    <lineage>
        <taxon>Eukaryota</taxon>
        <taxon>Fungi</taxon>
        <taxon>Fungi incertae sedis</taxon>
        <taxon>Mucoromycota</taxon>
        <taxon>Mucoromycotina</taxon>
        <taxon>Mucoromycetes</taxon>
        <taxon>Mucorales</taxon>
        <taxon>Phycomycetaceae</taxon>
        <taxon>Phycomyces</taxon>
    </lineage>
</organism>
<dbReference type="Pfam" id="PF12894">
    <property type="entry name" value="ANAPC4_WD40"/>
    <property type="match status" value="1"/>
</dbReference>
<keyword evidence="8" id="KW-1185">Reference proteome</keyword>
<evidence type="ECO:0000256" key="5">
    <source>
        <dbReference type="SAM" id="MobiDB-lite"/>
    </source>
</evidence>
<dbReference type="InterPro" id="IPR015943">
    <property type="entry name" value="WD40/YVTN_repeat-like_dom_sf"/>
</dbReference>
<dbReference type="Gene3D" id="2.130.10.10">
    <property type="entry name" value="YVTN repeat-like/Quinoprotein amine dehydrogenase"/>
    <property type="match status" value="2"/>
</dbReference>
<evidence type="ECO:0000256" key="2">
    <source>
        <dbReference type="ARBA" id="ARBA00022737"/>
    </source>
</evidence>
<sequence length="859" mass="94988">MSFVSDSYNTTSFDCDTPHDQQTNYYTSNHGSVKSSSGPSTLPELGNAFKKGRKGLPPVDPNAPCYIQQLSVELLTHVFAQLNPVCLTTAAKVCHLWRHIVNDDSCWKTAFVSYFGSQPHKRLRPSSWKLEYILRADLLRKWEKGRGTVMTLDPMIRTIDDMFVDFENSSMTMGAAEHGLGARCNIDTGKMEKPLLFCSGVQIPMALTCVHVDQSRILWGSGHGYISLTIRNKTHDGRRPKIFSEFHRGVVRAFAFSKSTHDVFLSAGDDSRIKIWSISEGTCVKNLHGVDGQPTCLETTHDGHIIAGFGNGAIVIWDIQLNELVKRYREQRRNGESSNDESDDVADNRRVISPPIVDKSTPVKSIRYDPKSEMLMVAYGDTYQVRKFSINNGECVAIFEPKEKLGKVTCMEWDTALPAGALAVDSGSGHSSGSGFKNIHSYVKGDSTVISQSTREIVAVKTTQIMVTGDSTGTVYLWDGDSIEKDGLVRPLKVMHGHIAAISSIYIDAFKIVTGSNDGWIRIWNPITAAIINVLGNKIPRNAPVDRNDISIMRVNKIMCSDYKGVAAIGHHLKTWDFSPNKQLLAQRNLREKVKAPGAGLRDQNLHYEIKQELKDSTEKLSQEKKERFVKAKKVHKLTLGGLSDEEMLAYATMLSQEEMVSNRGYVSHEQQQQGSSGGAKNDINNGDYINDEEDEDLLRAVIASLSLTENEQYCDQEILATKAAVNHSSNNSSIDSGSGSSLGSNSFIPSLQPNQAGLVSRGKETAENDFPEIDLIRSWPTVSGSINATTTTNNSQDKGDNGGIHTPSLTVNTHNWSDVRSRVIEPLIAENQSKGSSNLQDEYDEELQYVLMLSRGEI</sequence>
<dbReference type="EMBL" id="KV440971">
    <property type="protein sequence ID" value="OAD80439.1"/>
    <property type="molecule type" value="Genomic_DNA"/>
</dbReference>
<feature type="domain" description="F-box" evidence="6">
    <location>
        <begin position="64"/>
        <end position="110"/>
    </location>
</feature>
<dbReference type="PROSITE" id="PS50082">
    <property type="entry name" value="WD_REPEATS_2"/>
    <property type="match status" value="2"/>
</dbReference>
<evidence type="ECO:0000256" key="1">
    <source>
        <dbReference type="ARBA" id="ARBA00022574"/>
    </source>
</evidence>
<dbReference type="Pfam" id="PF00400">
    <property type="entry name" value="WD40"/>
    <property type="match status" value="2"/>
</dbReference>
<dbReference type="PANTHER" id="PTHR19872">
    <property type="entry name" value="UBIQUITIN LIGASE SPECIFICITY FACTOR/HREP PROTEIN"/>
    <property type="match status" value="1"/>
</dbReference>
<dbReference type="InterPro" id="IPR003903">
    <property type="entry name" value="UIM_dom"/>
</dbReference>
<dbReference type="GeneID" id="28990820"/>
<dbReference type="PANTHER" id="PTHR19872:SF9">
    <property type="entry name" value="UBIQUITIN-BINDING SDF UBIQUITIN LIGASE COMPLEX SUBUNIT"/>
    <property type="match status" value="1"/>
</dbReference>
<evidence type="ECO:0000256" key="3">
    <source>
        <dbReference type="ARBA" id="ARBA00022786"/>
    </source>
</evidence>
<dbReference type="PROSITE" id="PS50181">
    <property type="entry name" value="FBOX"/>
    <property type="match status" value="1"/>
</dbReference>
<feature type="compositionally biased region" description="Polar residues" evidence="5">
    <location>
        <begin position="787"/>
        <end position="797"/>
    </location>
</feature>
<feature type="region of interest" description="Disordered" evidence="5">
    <location>
        <begin position="787"/>
        <end position="812"/>
    </location>
</feature>
<dbReference type="SUPFAM" id="SSF81383">
    <property type="entry name" value="F-box domain"/>
    <property type="match status" value="1"/>
</dbReference>
<dbReference type="InterPro" id="IPR001810">
    <property type="entry name" value="F-box_dom"/>
</dbReference>
<dbReference type="InterPro" id="IPR036047">
    <property type="entry name" value="F-box-like_dom_sf"/>
</dbReference>
<dbReference type="InParanoid" id="A0A167QXU3"/>
<keyword evidence="3" id="KW-0833">Ubl conjugation pathway</keyword>
<feature type="compositionally biased region" description="Polar residues" evidence="5">
    <location>
        <begin position="26"/>
        <end position="40"/>
    </location>
</feature>
<reference evidence="8" key="1">
    <citation type="submission" date="2015-06" db="EMBL/GenBank/DDBJ databases">
        <title>Expansion of signal transduction pathways in fungi by whole-genome duplication.</title>
        <authorList>
            <consortium name="DOE Joint Genome Institute"/>
            <person name="Corrochano L.M."/>
            <person name="Kuo A."/>
            <person name="Marcet-Houben M."/>
            <person name="Polaino S."/>
            <person name="Salamov A."/>
            <person name="Villalobos J.M."/>
            <person name="Alvarez M.I."/>
            <person name="Avalos J."/>
            <person name="Benito E.P."/>
            <person name="Benoit I."/>
            <person name="Burger G."/>
            <person name="Camino L.P."/>
            <person name="Canovas D."/>
            <person name="Cerda-Olmedo E."/>
            <person name="Cheng J.-F."/>
            <person name="Dominguez A."/>
            <person name="Elias M."/>
            <person name="Eslava A.P."/>
            <person name="Glaser F."/>
            <person name="Grimwood J."/>
            <person name="Gutierrez G."/>
            <person name="Heitman J."/>
            <person name="Henrissat B."/>
            <person name="Iturriaga E.A."/>
            <person name="Lang B.F."/>
            <person name="Lavin J.L."/>
            <person name="Lee S."/>
            <person name="Li W."/>
            <person name="Lindquist E."/>
            <person name="Lopez-Garcia S."/>
            <person name="Luque E.M."/>
            <person name="Marcos A.T."/>
            <person name="Martin J."/>
            <person name="McCluskey K."/>
            <person name="Medina H.R."/>
            <person name="Miralles-Duran A."/>
            <person name="Miyazaki A."/>
            <person name="Munoz-Torres E."/>
            <person name="Oguiza J.A."/>
            <person name="Ohm R."/>
            <person name="Olmedo M."/>
            <person name="Orejas M."/>
            <person name="Ortiz-Castellanos L."/>
            <person name="Pisabarro A.G."/>
            <person name="Rodriguez-Romero J."/>
            <person name="Ruiz-Herrera J."/>
            <person name="Ruiz-Vazquez R."/>
            <person name="Sanz C."/>
            <person name="Schackwitz W."/>
            <person name="Schmutz J."/>
            <person name="Shahriari M."/>
            <person name="Shelest E."/>
            <person name="Silva-Franco F."/>
            <person name="Soanes D."/>
            <person name="Syed K."/>
            <person name="Tagua V.G."/>
            <person name="Talbot N.J."/>
            <person name="Thon M."/>
            <person name="De vries R.P."/>
            <person name="Wiebenga A."/>
            <person name="Yadav J.S."/>
            <person name="Braun E.L."/>
            <person name="Baker S."/>
            <person name="Garre V."/>
            <person name="Horwitz B."/>
            <person name="Torres-Martinez S."/>
            <person name="Idnurm A."/>
            <person name="Herrera-Estrella A."/>
            <person name="Gabaldon T."/>
            <person name="Grigoriev I.V."/>
        </authorList>
    </citation>
    <scope>NUCLEOTIDE SEQUENCE [LARGE SCALE GENOMIC DNA]</scope>
    <source>
        <strain evidence="8">NRRL 1555(-)</strain>
    </source>
</reference>
<dbReference type="SMART" id="SM00320">
    <property type="entry name" value="WD40"/>
    <property type="match status" value="4"/>
</dbReference>
<dbReference type="Proteomes" id="UP000077315">
    <property type="component" value="Unassembled WGS sequence"/>
</dbReference>
<evidence type="ECO:0000313" key="7">
    <source>
        <dbReference type="EMBL" id="OAD80439.1"/>
    </source>
</evidence>
<feature type="compositionally biased region" description="Low complexity" evidence="5">
    <location>
        <begin position="729"/>
        <end position="747"/>
    </location>
</feature>
<dbReference type="InterPro" id="IPR001680">
    <property type="entry name" value="WD40_rpt"/>
</dbReference>
<dbReference type="PROSITE" id="PS50330">
    <property type="entry name" value="UIM"/>
    <property type="match status" value="1"/>
</dbReference>
<dbReference type="InterPro" id="IPR036322">
    <property type="entry name" value="WD40_repeat_dom_sf"/>
</dbReference>